<protein>
    <submittedName>
        <fullName evidence="1">Uncharacterized protein</fullName>
    </submittedName>
</protein>
<accession>A0AA36BR24</accession>
<keyword evidence="2" id="KW-1185">Reference proteome</keyword>
<name>A0AA36BR24_OCTVU</name>
<sequence>MAADFSLVLLPNYSILETQVLEMKTAVTNVKESPSTALSFTTGYTNYCCWSLPQAQDKRCHLDNGSRFPVSSKKDLF</sequence>
<proteinExistence type="predicted"/>
<dbReference type="Proteomes" id="UP001162480">
    <property type="component" value="Chromosome 22"/>
</dbReference>
<evidence type="ECO:0000313" key="1">
    <source>
        <dbReference type="EMBL" id="CAI9738855.1"/>
    </source>
</evidence>
<dbReference type="EMBL" id="OX597835">
    <property type="protein sequence ID" value="CAI9738855.1"/>
    <property type="molecule type" value="Genomic_DNA"/>
</dbReference>
<dbReference type="AlphaFoldDB" id="A0AA36BR24"/>
<gene>
    <name evidence="1" type="ORF">OCTVUL_1B030989</name>
</gene>
<organism evidence="1 2">
    <name type="scientific">Octopus vulgaris</name>
    <name type="common">Common octopus</name>
    <dbReference type="NCBI Taxonomy" id="6645"/>
    <lineage>
        <taxon>Eukaryota</taxon>
        <taxon>Metazoa</taxon>
        <taxon>Spiralia</taxon>
        <taxon>Lophotrochozoa</taxon>
        <taxon>Mollusca</taxon>
        <taxon>Cephalopoda</taxon>
        <taxon>Coleoidea</taxon>
        <taxon>Octopodiformes</taxon>
        <taxon>Octopoda</taxon>
        <taxon>Incirrata</taxon>
        <taxon>Octopodidae</taxon>
        <taxon>Octopus</taxon>
    </lineage>
</organism>
<reference evidence="1" key="1">
    <citation type="submission" date="2023-08" db="EMBL/GenBank/DDBJ databases">
        <authorList>
            <person name="Alioto T."/>
            <person name="Alioto T."/>
            <person name="Gomez Garrido J."/>
        </authorList>
    </citation>
    <scope>NUCLEOTIDE SEQUENCE</scope>
</reference>
<evidence type="ECO:0000313" key="2">
    <source>
        <dbReference type="Proteomes" id="UP001162480"/>
    </source>
</evidence>